<dbReference type="InterPro" id="IPR011009">
    <property type="entry name" value="Kinase-like_dom_sf"/>
</dbReference>
<protein>
    <submittedName>
        <fullName evidence="2">Phosphotransferase</fullName>
    </submittedName>
</protein>
<dbReference type="SUPFAM" id="SSF56112">
    <property type="entry name" value="Protein kinase-like (PK-like)"/>
    <property type="match status" value="1"/>
</dbReference>
<name>A0ABX1Y072_9BACL</name>
<evidence type="ECO:0000313" key="2">
    <source>
        <dbReference type="EMBL" id="NOU73671.1"/>
    </source>
</evidence>
<dbReference type="InterPro" id="IPR051678">
    <property type="entry name" value="AGP_Transferase"/>
</dbReference>
<evidence type="ECO:0000259" key="1">
    <source>
        <dbReference type="Pfam" id="PF01636"/>
    </source>
</evidence>
<dbReference type="EMBL" id="WHOA01000132">
    <property type="protein sequence ID" value="NOU73671.1"/>
    <property type="molecule type" value="Genomic_DNA"/>
</dbReference>
<dbReference type="Proteomes" id="UP000616779">
    <property type="component" value="Unassembled WGS sequence"/>
</dbReference>
<evidence type="ECO:0000313" key="3">
    <source>
        <dbReference type="Proteomes" id="UP000616779"/>
    </source>
</evidence>
<dbReference type="Gene3D" id="3.90.1200.10">
    <property type="match status" value="1"/>
</dbReference>
<dbReference type="RefSeq" id="WP_171645086.1">
    <property type="nucleotide sequence ID" value="NZ_WHOA01000132.1"/>
</dbReference>
<reference evidence="2 3" key="1">
    <citation type="submission" date="2019-10" db="EMBL/GenBank/DDBJ databases">
        <title>Description of Paenibacillus terrestris sp. nov.</title>
        <authorList>
            <person name="Carlier A."/>
            <person name="Qi S."/>
        </authorList>
    </citation>
    <scope>NUCLEOTIDE SEQUENCE [LARGE SCALE GENOMIC DNA]</scope>
    <source>
        <strain evidence="2 3">LMG 31458</strain>
    </source>
</reference>
<dbReference type="Pfam" id="PF01636">
    <property type="entry name" value="APH"/>
    <property type="match status" value="1"/>
</dbReference>
<dbReference type="PANTHER" id="PTHR21310">
    <property type="entry name" value="AMINOGLYCOSIDE PHOSPHOTRANSFERASE-RELATED-RELATED"/>
    <property type="match status" value="1"/>
</dbReference>
<feature type="domain" description="Aminoglycoside phosphotransferase" evidence="1">
    <location>
        <begin position="59"/>
        <end position="242"/>
    </location>
</feature>
<dbReference type="Gene3D" id="3.30.200.150">
    <property type="match status" value="1"/>
</dbReference>
<proteinExistence type="predicted"/>
<sequence length="305" mass="35057">MEDFSQMSDRFVKAHFGDRAQNLVSLAAGDWSKAYSFMLDGHAMVIRFGTYLDDFEKDRVMGTLSSDTLPIPKVLEVGETESGFYAVSERVSGKHLDELNGPEIRLVLPQLLDALYELQKLDLTDTEGVGLWRPDGAGPSWGAELLSVAEPRDRLAGWRELLDASPQEARVFDAGVEMLRQLVSMLPEYRGIVHNDLLNRNVLVDEGRLTGVIDWGNAFYGDPLYDNALFLYWWPWFPQWQEIDLQEILDNHWDKHGGEPPQMEERLRCCLIHIALDHIAYSAFRQRTEDMRRHAKQLMTYIRTL</sequence>
<gene>
    <name evidence="2" type="ORF">GC098_19975</name>
</gene>
<organism evidence="2 3">
    <name type="scientific">Paenibacillus phytorum</name>
    <dbReference type="NCBI Taxonomy" id="2654977"/>
    <lineage>
        <taxon>Bacteria</taxon>
        <taxon>Bacillati</taxon>
        <taxon>Bacillota</taxon>
        <taxon>Bacilli</taxon>
        <taxon>Bacillales</taxon>
        <taxon>Paenibacillaceae</taxon>
        <taxon>Paenibacillus</taxon>
    </lineage>
</organism>
<keyword evidence="3" id="KW-1185">Reference proteome</keyword>
<comment type="caution">
    <text evidence="2">The sequence shown here is derived from an EMBL/GenBank/DDBJ whole genome shotgun (WGS) entry which is preliminary data.</text>
</comment>
<dbReference type="InterPro" id="IPR002575">
    <property type="entry name" value="Aminoglycoside_PTrfase"/>
</dbReference>
<accession>A0ABX1Y072</accession>